<dbReference type="Proteomes" id="UP001549036">
    <property type="component" value="Unassembled WGS sequence"/>
</dbReference>
<sequence>MTPDNLLVACRFVHDAALMALWGASVYLLALVPSALAERIAARLTALRLIAVVLAFVSTIVALPTQTSMIGDGWPDAVNGPMLWDVLASTNIGTAWLAQALAGVLLVAAQMLASRLRLAATAIASGLGLAGLALSGHAMMNDGWQGIVHPLNDALHVLSAGAWVGALLPLLLILAGVGKMPFDADAATALRRFSNAGHVVATLAILSGIANSVFIVGWPFGLSSPYRLLLSAKIAVVLAMIAMATANRYWFVPRIGRASESALHAIRIGTAIEIVLALTAILLVSIFGMLDPNS</sequence>
<dbReference type="InterPro" id="IPR008457">
    <property type="entry name" value="Cu-R_CopD_dom"/>
</dbReference>
<keyword evidence="4 6" id="KW-1133">Transmembrane helix</keyword>
<keyword evidence="9" id="KW-1185">Reference proteome</keyword>
<evidence type="ECO:0000256" key="4">
    <source>
        <dbReference type="ARBA" id="ARBA00022989"/>
    </source>
</evidence>
<dbReference type="PANTHER" id="PTHR34820">
    <property type="entry name" value="INNER MEMBRANE PROTEIN YEBZ"/>
    <property type="match status" value="1"/>
</dbReference>
<keyword evidence="5 6" id="KW-0472">Membrane</keyword>
<evidence type="ECO:0000256" key="6">
    <source>
        <dbReference type="SAM" id="Phobius"/>
    </source>
</evidence>
<dbReference type="InterPro" id="IPR047689">
    <property type="entry name" value="CopD"/>
</dbReference>
<dbReference type="NCBIfam" id="NF033808">
    <property type="entry name" value="copper_CopD"/>
    <property type="match status" value="1"/>
</dbReference>
<accession>A0ABV2HWZ7</accession>
<dbReference type="PANTHER" id="PTHR34820:SF4">
    <property type="entry name" value="INNER MEMBRANE PROTEIN YEBZ"/>
    <property type="match status" value="1"/>
</dbReference>
<proteinExistence type="predicted"/>
<name>A0ABV2HWZ7_9HYPH</name>
<evidence type="ECO:0000313" key="9">
    <source>
        <dbReference type="Proteomes" id="UP001549036"/>
    </source>
</evidence>
<feature type="transmembrane region" description="Helical" evidence="6">
    <location>
        <begin position="12"/>
        <end position="32"/>
    </location>
</feature>
<comment type="caution">
    <text evidence="8">The sequence shown here is derived from an EMBL/GenBank/DDBJ whole genome shotgun (WGS) entry which is preliminary data.</text>
</comment>
<protein>
    <submittedName>
        <fullName evidence="8">Copper resistance protein D</fullName>
    </submittedName>
</protein>
<feature type="transmembrane region" description="Helical" evidence="6">
    <location>
        <begin position="271"/>
        <end position="290"/>
    </location>
</feature>
<keyword evidence="3 6" id="KW-0812">Transmembrane</keyword>
<comment type="subcellular location">
    <subcellularLocation>
        <location evidence="1">Cell membrane</location>
        <topology evidence="1">Multi-pass membrane protein</topology>
    </subcellularLocation>
</comment>
<evidence type="ECO:0000256" key="1">
    <source>
        <dbReference type="ARBA" id="ARBA00004651"/>
    </source>
</evidence>
<feature type="transmembrane region" description="Helical" evidence="6">
    <location>
        <begin position="116"/>
        <end position="134"/>
    </location>
</feature>
<dbReference type="InterPro" id="IPR032694">
    <property type="entry name" value="CopC/D"/>
</dbReference>
<dbReference type="RefSeq" id="WP_354416482.1">
    <property type="nucleotide sequence ID" value="NZ_JBEPLM010000009.1"/>
</dbReference>
<evidence type="ECO:0000259" key="7">
    <source>
        <dbReference type="Pfam" id="PF05425"/>
    </source>
</evidence>
<reference evidence="8 9" key="1">
    <citation type="submission" date="2024-06" db="EMBL/GenBank/DDBJ databases">
        <title>Genomic Encyclopedia of Type Strains, Phase IV (KMG-IV): sequencing the most valuable type-strain genomes for metagenomic binning, comparative biology and taxonomic classification.</title>
        <authorList>
            <person name="Goeker M."/>
        </authorList>
    </citation>
    <scope>NUCLEOTIDE SEQUENCE [LARGE SCALE GENOMIC DNA]</scope>
    <source>
        <strain evidence="8 9">DSM 29846</strain>
    </source>
</reference>
<feature type="domain" description="Copper resistance protein D" evidence="7">
    <location>
        <begin position="188"/>
        <end position="286"/>
    </location>
</feature>
<dbReference type="EMBL" id="JBEPLM010000009">
    <property type="protein sequence ID" value="MET3595144.1"/>
    <property type="molecule type" value="Genomic_DNA"/>
</dbReference>
<evidence type="ECO:0000313" key="8">
    <source>
        <dbReference type="EMBL" id="MET3595144.1"/>
    </source>
</evidence>
<organism evidence="8 9">
    <name type="scientific">Mesorhizobium shonense</name>
    <dbReference type="NCBI Taxonomy" id="1209948"/>
    <lineage>
        <taxon>Bacteria</taxon>
        <taxon>Pseudomonadati</taxon>
        <taxon>Pseudomonadota</taxon>
        <taxon>Alphaproteobacteria</taxon>
        <taxon>Hyphomicrobiales</taxon>
        <taxon>Phyllobacteriaceae</taxon>
        <taxon>Mesorhizobium</taxon>
    </lineage>
</organism>
<feature type="transmembrane region" description="Helical" evidence="6">
    <location>
        <begin position="199"/>
        <end position="220"/>
    </location>
</feature>
<evidence type="ECO:0000256" key="2">
    <source>
        <dbReference type="ARBA" id="ARBA00022475"/>
    </source>
</evidence>
<feature type="transmembrane region" description="Helical" evidence="6">
    <location>
        <begin position="44"/>
        <end position="63"/>
    </location>
</feature>
<keyword evidence="2" id="KW-1003">Cell membrane</keyword>
<dbReference type="Pfam" id="PF05425">
    <property type="entry name" value="CopD"/>
    <property type="match status" value="1"/>
</dbReference>
<evidence type="ECO:0000256" key="3">
    <source>
        <dbReference type="ARBA" id="ARBA00022692"/>
    </source>
</evidence>
<gene>
    <name evidence="8" type="ORF">ABID26_004556</name>
</gene>
<feature type="transmembrane region" description="Helical" evidence="6">
    <location>
        <begin position="226"/>
        <end position="250"/>
    </location>
</feature>
<feature type="transmembrane region" description="Helical" evidence="6">
    <location>
        <begin position="154"/>
        <end position="178"/>
    </location>
</feature>
<evidence type="ECO:0000256" key="5">
    <source>
        <dbReference type="ARBA" id="ARBA00023136"/>
    </source>
</evidence>
<feature type="transmembrane region" description="Helical" evidence="6">
    <location>
        <begin position="83"/>
        <end position="109"/>
    </location>
</feature>